<dbReference type="GO" id="GO:0043682">
    <property type="term" value="F:P-type divalent copper transporter activity"/>
    <property type="evidence" value="ECO:0007669"/>
    <property type="project" value="TreeGrafter"/>
</dbReference>
<feature type="transmembrane region" description="Helical" evidence="8">
    <location>
        <begin position="92"/>
        <end position="111"/>
    </location>
</feature>
<dbReference type="PRINTS" id="PR00943">
    <property type="entry name" value="CUATPASE"/>
</dbReference>
<sequence length="315" mass="33300">MAADTKLSLRIHGMHCASCVSTVENGLARLDGMQSASVNLATASAVVQFDRDKLSQDRIIGAVSELGYSASVGQDDILKANAEELATARKQFFLSLVFSGPLFIIAMWPMLLGHHGEAIVSPRSDALFQGLLAAGALFWAGRSILADALKQARHGRANMNSLIAMGTLAAFFWSVYASVRIWGGIQKPLYFESAAVIITLILLGRLLEAHAKGKAGEAIGALMNLRPAKALAVFNNAEYELDAATVRPGMMLKIRPGERIAADGKVTEGSPVIDESMLTGESMPVEKNVGATVIGGSLNGNTPFVMKVTAAGEQS</sequence>
<evidence type="ECO:0000256" key="3">
    <source>
        <dbReference type="ARBA" id="ARBA00022692"/>
    </source>
</evidence>
<feature type="non-terminal residue" evidence="10">
    <location>
        <position position="315"/>
    </location>
</feature>
<evidence type="ECO:0000256" key="2">
    <source>
        <dbReference type="ARBA" id="ARBA00006024"/>
    </source>
</evidence>
<dbReference type="SUPFAM" id="SSF55008">
    <property type="entry name" value="HMA, heavy metal-associated domain"/>
    <property type="match status" value="1"/>
</dbReference>
<dbReference type="InterPro" id="IPR008250">
    <property type="entry name" value="ATPase_P-typ_transduc_dom_A_sf"/>
</dbReference>
<protein>
    <submittedName>
        <fullName evidence="10">Heavy metal translocating P-type ATPase</fullName>
    </submittedName>
</protein>
<dbReference type="PANTHER" id="PTHR43520">
    <property type="entry name" value="ATP7, ISOFORM B"/>
    <property type="match status" value="1"/>
</dbReference>
<dbReference type="InterPro" id="IPR006121">
    <property type="entry name" value="HMA_dom"/>
</dbReference>
<reference evidence="10 11" key="1">
    <citation type="journal article" date="2018" name="ISME J.">
        <title>A methanotrophic archaeon couples anaerobic oxidation of methane to Fe(III) reduction.</title>
        <authorList>
            <person name="Cai C."/>
            <person name="Leu A.O."/>
            <person name="Xie G.J."/>
            <person name="Guo J."/>
            <person name="Feng Y."/>
            <person name="Zhao J.X."/>
            <person name="Tyson G.W."/>
            <person name="Yuan Z."/>
            <person name="Hu S."/>
        </authorList>
    </citation>
    <scope>NUCLEOTIDE SEQUENCE [LARGE SCALE GENOMIC DNA]</scope>
    <source>
        <strain evidence="10">FeB_12</strain>
    </source>
</reference>
<gene>
    <name evidence="10" type="ORF">C3F09_10620</name>
</gene>
<name>A0A855WWI4_9BACT</name>
<accession>A0A855WWI4</accession>
<feature type="domain" description="HMA" evidence="9">
    <location>
        <begin position="5"/>
        <end position="71"/>
    </location>
</feature>
<organism evidence="10 11">
    <name type="scientific">candidate division GN15 bacterium</name>
    <dbReference type="NCBI Taxonomy" id="2072418"/>
    <lineage>
        <taxon>Bacteria</taxon>
        <taxon>candidate division GN15</taxon>
    </lineage>
</organism>
<dbReference type="Pfam" id="PF00403">
    <property type="entry name" value="HMA"/>
    <property type="match status" value="1"/>
</dbReference>
<dbReference type="AlphaFoldDB" id="A0A855WWI4"/>
<dbReference type="InterPro" id="IPR036163">
    <property type="entry name" value="HMA_dom_sf"/>
</dbReference>
<feature type="transmembrane region" description="Helical" evidence="8">
    <location>
        <begin position="157"/>
        <end position="177"/>
    </location>
</feature>
<evidence type="ECO:0000256" key="8">
    <source>
        <dbReference type="SAM" id="Phobius"/>
    </source>
</evidence>
<dbReference type="Gene3D" id="2.70.150.10">
    <property type="entry name" value="Calcium-transporting ATPase, cytoplasmic transduction domain A"/>
    <property type="match status" value="1"/>
</dbReference>
<dbReference type="InterPro" id="IPR017969">
    <property type="entry name" value="Heavy-metal-associated_CS"/>
</dbReference>
<keyword evidence="4" id="KW-0479">Metal-binding</keyword>
<keyword evidence="5" id="KW-1278">Translocase</keyword>
<evidence type="ECO:0000256" key="4">
    <source>
        <dbReference type="ARBA" id="ARBA00022723"/>
    </source>
</evidence>
<keyword evidence="7 8" id="KW-0472">Membrane</keyword>
<dbReference type="PROSITE" id="PS50846">
    <property type="entry name" value="HMA_2"/>
    <property type="match status" value="1"/>
</dbReference>
<dbReference type="EMBL" id="PQAP01000179">
    <property type="protein sequence ID" value="PWB69100.1"/>
    <property type="molecule type" value="Genomic_DNA"/>
</dbReference>
<dbReference type="GO" id="GO:0005507">
    <property type="term" value="F:copper ion binding"/>
    <property type="evidence" value="ECO:0007669"/>
    <property type="project" value="TreeGrafter"/>
</dbReference>
<dbReference type="CDD" id="cd00371">
    <property type="entry name" value="HMA"/>
    <property type="match status" value="1"/>
</dbReference>
<keyword evidence="3 8" id="KW-0812">Transmembrane</keyword>
<evidence type="ECO:0000256" key="7">
    <source>
        <dbReference type="ARBA" id="ARBA00023136"/>
    </source>
</evidence>
<dbReference type="Gene3D" id="3.30.70.100">
    <property type="match status" value="1"/>
</dbReference>
<evidence type="ECO:0000313" key="11">
    <source>
        <dbReference type="Proteomes" id="UP000250918"/>
    </source>
</evidence>
<keyword evidence="6 8" id="KW-1133">Transmembrane helix</keyword>
<evidence type="ECO:0000259" key="9">
    <source>
        <dbReference type="PROSITE" id="PS50846"/>
    </source>
</evidence>
<evidence type="ECO:0000256" key="1">
    <source>
        <dbReference type="ARBA" id="ARBA00004370"/>
    </source>
</evidence>
<dbReference type="PANTHER" id="PTHR43520:SF8">
    <property type="entry name" value="P-TYPE CU(+) TRANSPORTER"/>
    <property type="match status" value="1"/>
</dbReference>
<dbReference type="FunFam" id="2.70.150.10:FF:000002">
    <property type="entry name" value="Copper-transporting ATPase 1, putative"/>
    <property type="match status" value="1"/>
</dbReference>
<dbReference type="SUPFAM" id="SSF81653">
    <property type="entry name" value="Calcium ATPase, transduction domain A"/>
    <property type="match status" value="1"/>
</dbReference>
<comment type="caution">
    <text evidence="10">The sequence shown here is derived from an EMBL/GenBank/DDBJ whole genome shotgun (WGS) entry which is preliminary data.</text>
</comment>
<evidence type="ECO:0000256" key="6">
    <source>
        <dbReference type="ARBA" id="ARBA00022989"/>
    </source>
</evidence>
<evidence type="ECO:0000313" key="10">
    <source>
        <dbReference type="EMBL" id="PWB69100.1"/>
    </source>
</evidence>
<dbReference type="InterPro" id="IPR059000">
    <property type="entry name" value="ATPase_P-type_domA"/>
</dbReference>
<dbReference type="PROSITE" id="PS01047">
    <property type="entry name" value="HMA_1"/>
    <property type="match status" value="1"/>
</dbReference>
<dbReference type="GO" id="GO:0055070">
    <property type="term" value="P:copper ion homeostasis"/>
    <property type="evidence" value="ECO:0007669"/>
    <property type="project" value="TreeGrafter"/>
</dbReference>
<dbReference type="Pfam" id="PF00122">
    <property type="entry name" value="E1-E2_ATPase"/>
    <property type="match status" value="1"/>
</dbReference>
<comment type="subcellular location">
    <subcellularLocation>
        <location evidence="1">Membrane</location>
    </subcellularLocation>
</comment>
<feature type="transmembrane region" description="Helical" evidence="8">
    <location>
        <begin position="126"/>
        <end position="145"/>
    </location>
</feature>
<proteinExistence type="inferred from homology"/>
<dbReference type="FunFam" id="3.30.70.100:FF:000005">
    <property type="entry name" value="Copper-exporting P-type ATPase A"/>
    <property type="match status" value="1"/>
</dbReference>
<dbReference type="GO" id="GO:0016020">
    <property type="term" value="C:membrane"/>
    <property type="evidence" value="ECO:0007669"/>
    <property type="project" value="UniProtKB-SubCell"/>
</dbReference>
<evidence type="ECO:0000256" key="5">
    <source>
        <dbReference type="ARBA" id="ARBA00022967"/>
    </source>
</evidence>
<dbReference type="Proteomes" id="UP000250918">
    <property type="component" value="Unassembled WGS sequence"/>
</dbReference>
<feature type="transmembrane region" description="Helical" evidence="8">
    <location>
        <begin position="189"/>
        <end position="207"/>
    </location>
</feature>
<comment type="similarity">
    <text evidence="2">Belongs to the cation transport ATPase (P-type) (TC 3.A.3) family. Type IB subfamily.</text>
</comment>